<organism evidence="1 2">
    <name type="scientific">Lichenifustis flavocetrariae</name>
    <dbReference type="NCBI Taxonomy" id="2949735"/>
    <lineage>
        <taxon>Bacteria</taxon>
        <taxon>Pseudomonadati</taxon>
        <taxon>Pseudomonadota</taxon>
        <taxon>Alphaproteobacteria</taxon>
        <taxon>Hyphomicrobiales</taxon>
        <taxon>Lichenihabitantaceae</taxon>
        <taxon>Lichenifustis</taxon>
    </lineage>
</organism>
<name>A0AA41Z575_9HYPH</name>
<proteinExistence type="predicted"/>
<reference evidence="1" key="1">
    <citation type="submission" date="2022-05" db="EMBL/GenBank/DDBJ databases">
        <authorList>
            <person name="Pankratov T."/>
        </authorList>
    </citation>
    <scope>NUCLEOTIDE SEQUENCE</scope>
    <source>
        <strain evidence="1">BP6-180914</strain>
    </source>
</reference>
<protein>
    <submittedName>
        <fullName evidence="1">Uncharacterized protein</fullName>
    </submittedName>
</protein>
<sequence>YGCYTACTTMTNRGLGAVCHSGKTLVLASLFLLELSQTFVVVDRVLCDLRGIRVQPRMLTAEP</sequence>
<dbReference type="RefSeq" id="WP_282589639.1">
    <property type="nucleotide sequence ID" value="NZ_JAMOIM010000138.1"/>
</dbReference>
<evidence type="ECO:0000313" key="1">
    <source>
        <dbReference type="EMBL" id="MCW6513267.1"/>
    </source>
</evidence>
<comment type="caution">
    <text evidence="1">The sequence shown here is derived from an EMBL/GenBank/DDBJ whole genome shotgun (WGS) entry which is preliminary data.</text>
</comment>
<dbReference type="EMBL" id="JAMOIM010000138">
    <property type="protein sequence ID" value="MCW6513267.1"/>
    <property type="molecule type" value="Genomic_DNA"/>
</dbReference>
<feature type="non-terminal residue" evidence="1">
    <location>
        <position position="1"/>
    </location>
</feature>
<dbReference type="Proteomes" id="UP001165667">
    <property type="component" value="Unassembled WGS sequence"/>
</dbReference>
<keyword evidence="2" id="KW-1185">Reference proteome</keyword>
<accession>A0AA41Z575</accession>
<evidence type="ECO:0000313" key="2">
    <source>
        <dbReference type="Proteomes" id="UP001165667"/>
    </source>
</evidence>
<dbReference type="AlphaFoldDB" id="A0AA41Z575"/>
<gene>
    <name evidence="1" type="ORF">M8523_36180</name>
</gene>